<evidence type="ECO:0000256" key="1">
    <source>
        <dbReference type="ARBA" id="ARBA00022729"/>
    </source>
</evidence>
<evidence type="ECO:0000259" key="2">
    <source>
        <dbReference type="Pfam" id="PF02230"/>
    </source>
</evidence>
<dbReference type="InterPro" id="IPR029058">
    <property type="entry name" value="AB_hydrolase_fold"/>
</dbReference>
<dbReference type="PANTHER" id="PTHR43037">
    <property type="entry name" value="UNNAMED PRODUCT-RELATED"/>
    <property type="match status" value="1"/>
</dbReference>
<name>A0ABV5GH06_9FLAO</name>
<dbReference type="InterPro" id="IPR050955">
    <property type="entry name" value="Plant_Biomass_Hydrol_Est"/>
</dbReference>
<dbReference type="PANTHER" id="PTHR43037:SF1">
    <property type="entry name" value="BLL1128 PROTEIN"/>
    <property type="match status" value="1"/>
</dbReference>
<dbReference type="Gene3D" id="3.40.50.1820">
    <property type="entry name" value="alpha/beta hydrolase"/>
    <property type="match status" value="1"/>
</dbReference>
<keyword evidence="1" id="KW-0732">Signal</keyword>
<dbReference type="RefSeq" id="WP_290285383.1">
    <property type="nucleotide sequence ID" value="NZ_JAUFQN010000019.1"/>
</dbReference>
<feature type="domain" description="Phospholipase/carboxylesterase/thioesterase" evidence="2">
    <location>
        <begin position="106"/>
        <end position="217"/>
    </location>
</feature>
<keyword evidence="4" id="KW-1185">Reference proteome</keyword>
<sequence length="235" mass="26951">MRLKQSLLILLIGIPFIGVSQDIEGNFSVEIKTQYSYGFLLHKPENNKEKKPLIVFLHGDGEKGTDIEKVKIHGPFNYLQTHTIDAYVLAPQCRENTSWDSESLYLLIQKVQKENNIDGKRIYLTGLSSGGWGAWNLALVHPELFAALVPISSYVDLNEQDYACKLKDMPTRIFHGLLDDVVNPEFPISMYKILKSCNATNVKLTIFEDENHGCWTKVYNNQEIYDWMLQQIKKP</sequence>
<organism evidence="3 4">
    <name type="scientific">Flavobacterium paronense</name>
    <dbReference type="NCBI Taxonomy" id="1392775"/>
    <lineage>
        <taxon>Bacteria</taxon>
        <taxon>Pseudomonadati</taxon>
        <taxon>Bacteroidota</taxon>
        <taxon>Flavobacteriia</taxon>
        <taxon>Flavobacteriales</taxon>
        <taxon>Flavobacteriaceae</taxon>
        <taxon>Flavobacterium</taxon>
    </lineage>
</organism>
<evidence type="ECO:0000313" key="4">
    <source>
        <dbReference type="Proteomes" id="UP001589576"/>
    </source>
</evidence>
<dbReference type="InterPro" id="IPR003140">
    <property type="entry name" value="PLipase/COase/thioEstase"/>
</dbReference>
<gene>
    <name evidence="3" type="ORF">ACFFUU_12430</name>
</gene>
<accession>A0ABV5GH06</accession>
<dbReference type="Pfam" id="PF02230">
    <property type="entry name" value="Abhydrolase_2"/>
    <property type="match status" value="1"/>
</dbReference>
<proteinExistence type="predicted"/>
<reference evidence="3 4" key="1">
    <citation type="submission" date="2024-09" db="EMBL/GenBank/DDBJ databases">
        <authorList>
            <person name="Sun Q."/>
            <person name="Mori K."/>
        </authorList>
    </citation>
    <scope>NUCLEOTIDE SEQUENCE [LARGE SCALE GENOMIC DNA]</scope>
    <source>
        <strain evidence="3 4">CECT 8460</strain>
    </source>
</reference>
<evidence type="ECO:0000313" key="3">
    <source>
        <dbReference type="EMBL" id="MFB9090415.1"/>
    </source>
</evidence>
<dbReference type="EMBL" id="JBHMFB010000029">
    <property type="protein sequence ID" value="MFB9090415.1"/>
    <property type="molecule type" value="Genomic_DNA"/>
</dbReference>
<protein>
    <submittedName>
        <fullName evidence="3">Prolyl oligopeptidase family serine peptidase</fullName>
    </submittedName>
</protein>
<dbReference type="SUPFAM" id="SSF53474">
    <property type="entry name" value="alpha/beta-Hydrolases"/>
    <property type="match status" value="1"/>
</dbReference>
<dbReference type="Proteomes" id="UP001589576">
    <property type="component" value="Unassembled WGS sequence"/>
</dbReference>
<comment type="caution">
    <text evidence="3">The sequence shown here is derived from an EMBL/GenBank/DDBJ whole genome shotgun (WGS) entry which is preliminary data.</text>
</comment>